<dbReference type="RefSeq" id="XP_028146938.1">
    <property type="nucleotide sequence ID" value="XM_028291137.1"/>
</dbReference>
<gene>
    <name evidence="6" type="primary">LOC114340402</name>
</gene>
<keyword evidence="4" id="KW-0460">Magnesium</keyword>
<dbReference type="SUPFAM" id="SSF48576">
    <property type="entry name" value="Terpenoid synthases"/>
    <property type="match status" value="1"/>
</dbReference>
<protein>
    <submittedName>
        <fullName evidence="6">Farnesyl pyrophosphate synthase-like</fullName>
    </submittedName>
</protein>
<dbReference type="InParanoid" id="A0A6P7GP13"/>
<dbReference type="GO" id="GO:0045337">
    <property type="term" value="P:farnesyl diphosphate biosynthetic process"/>
    <property type="evidence" value="ECO:0007669"/>
    <property type="project" value="TreeGrafter"/>
</dbReference>
<dbReference type="GO" id="GO:0004161">
    <property type="term" value="F:dimethylallyltranstransferase activity"/>
    <property type="evidence" value="ECO:0007669"/>
    <property type="project" value="TreeGrafter"/>
</dbReference>
<dbReference type="Gene3D" id="1.10.600.10">
    <property type="entry name" value="Farnesyl Diphosphate Synthase"/>
    <property type="match status" value="1"/>
</dbReference>
<evidence type="ECO:0000256" key="2">
    <source>
        <dbReference type="ARBA" id="ARBA00022679"/>
    </source>
</evidence>
<organism evidence="6">
    <name type="scientific">Diabrotica virgifera virgifera</name>
    <name type="common">western corn rootworm</name>
    <dbReference type="NCBI Taxonomy" id="50390"/>
    <lineage>
        <taxon>Eukaryota</taxon>
        <taxon>Metazoa</taxon>
        <taxon>Ecdysozoa</taxon>
        <taxon>Arthropoda</taxon>
        <taxon>Hexapoda</taxon>
        <taxon>Insecta</taxon>
        <taxon>Pterygota</taxon>
        <taxon>Neoptera</taxon>
        <taxon>Endopterygota</taxon>
        <taxon>Coleoptera</taxon>
        <taxon>Polyphaga</taxon>
        <taxon>Cucujiformia</taxon>
        <taxon>Chrysomeloidea</taxon>
        <taxon>Chrysomelidae</taxon>
        <taxon>Galerucinae</taxon>
        <taxon>Diabroticina</taxon>
        <taxon>Diabroticites</taxon>
        <taxon>Diabrotica</taxon>
    </lineage>
</organism>
<dbReference type="GO" id="GO:0046872">
    <property type="term" value="F:metal ion binding"/>
    <property type="evidence" value="ECO:0007669"/>
    <property type="project" value="UniProtKB-KW"/>
</dbReference>
<evidence type="ECO:0000313" key="6">
    <source>
        <dbReference type="RefSeq" id="XP_028146938.1"/>
    </source>
</evidence>
<dbReference type="InterPro" id="IPR008949">
    <property type="entry name" value="Isoprenoid_synthase_dom_sf"/>
</dbReference>
<reference evidence="6" key="1">
    <citation type="submission" date="2025-08" db="UniProtKB">
        <authorList>
            <consortium name="RefSeq"/>
        </authorList>
    </citation>
    <scope>IDENTIFICATION</scope>
</reference>
<sequence length="167" mass="19716">MEDLEAKQQFVKSLCVTLYPIRSVMYLLNIVDADLHYAVEQFCLDLGQFIKAEDDIWSAFEPTTKTQKDCTDTNKGRVTWLNIQVVKHGTTSQKQKFSENFGKSGETAARNVHNIYEEIGMKEHYKKYEEEFYNKMWSEHIERLPKYLPKQLFIDLLDYALIKKFRG</sequence>
<proteinExistence type="predicted"/>
<accession>A0A6P7GP13</accession>
<dbReference type="PANTHER" id="PTHR11525:SF0">
    <property type="entry name" value="FARNESYL PYROPHOSPHATE SYNTHASE"/>
    <property type="match status" value="1"/>
</dbReference>
<dbReference type="Pfam" id="PF00348">
    <property type="entry name" value="polyprenyl_synt"/>
    <property type="match status" value="1"/>
</dbReference>
<comment type="cofactor">
    <cofactor evidence="1">
        <name>Mg(2+)</name>
        <dbReference type="ChEBI" id="CHEBI:18420"/>
    </cofactor>
</comment>
<evidence type="ECO:0000256" key="5">
    <source>
        <dbReference type="ARBA" id="ARBA00033740"/>
    </source>
</evidence>
<evidence type="ECO:0000256" key="3">
    <source>
        <dbReference type="ARBA" id="ARBA00022723"/>
    </source>
</evidence>
<keyword evidence="2" id="KW-0808">Transferase</keyword>
<dbReference type="PANTHER" id="PTHR11525">
    <property type="entry name" value="FARNESYL-PYROPHOSPHATE SYNTHETASE"/>
    <property type="match status" value="1"/>
</dbReference>
<dbReference type="GO" id="GO:0004337">
    <property type="term" value="F:(2E,6E)-farnesyl diphosphate synthase activity"/>
    <property type="evidence" value="ECO:0007669"/>
    <property type="project" value="TreeGrafter"/>
</dbReference>
<dbReference type="GO" id="GO:0042811">
    <property type="term" value="P:pheromone biosynthetic process"/>
    <property type="evidence" value="ECO:0007669"/>
    <property type="project" value="UniProtKB-ARBA"/>
</dbReference>
<dbReference type="InterPro" id="IPR000092">
    <property type="entry name" value="Polyprenyl_synt"/>
</dbReference>
<dbReference type="InterPro" id="IPR039702">
    <property type="entry name" value="FPS1-like"/>
</dbReference>
<evidence type="ECO:0000256" key="4">
    <source>
        <dbReference type="ARBA" id="ARBA00022842"/>
    </source>
</evidence>
<keyword evidence="3" id="KW-0479">Metal-binding</keyword>
<evidence type="ECO:0000256" key="1">
    <source>
        <dbReference type="ARBA" id="ARBA00001946"/>
    </source>
</evidence>
<name>A0A6P7GP13_DIAVI</name>
<dbReference type="GO" id="GO:0005737">
    <property type="term" value="C:cytoplasm"/>
    <property type="evidence" value="ECO:0007669"/>
    <property type="project" value="TreeGrafter"/>
</dbReference>
<dbReference type="AlphaFoldDB" id="A0A6P7GP13"/>
<comment type="pathway">
    <text evidence="5">Pheromone biosynthesis.</text>
</comment>